<reference evidence="1 2" key="1">
    <citation type="journal article" date="2011" name="Int. J. Syst. Evol. Microbiol.">
        <title>Hymenobacter yonginensis sp. nov., isolated from a mesotrophic artificial lake.</title>
        <authorList>
            <person name="Joung Y."/>
            <person name="Cho S.H."/>
            <person name="Kim H."/>
            <person name="Kim S.B."/>
            <person name="Joh K."/>
        </authorList>
    </citation>
    <scope>NUCLEOTIDE SEQUENCE [LARGE SCALE GENOMIC DNA]</scope>
    <source>
        <strain evidence="1 2">KCTC 22745</strain>
    </source>
</reference>
<evidence type="ECO:0000313" key="2">
    <source>
        <dbReference type="Proteomes" id="UP001211872"/>
    </source>
</evidence>
<sequence length="662" mass="68381">MALPAIPPQPPLLLTPAGFLNRYQAVFADNVTFNIAEADLRAQARDLADLFLLWSKLGQPLLLSTLDELATVDQRITVVGQAALVANATDSASAASGVEAGEAEFILRRDSTGPLWAYVSVKSSARVRVRWLPVGDPSARPEFLPWLQLEDYPVKAGDAFKYQFEDGQTIPLQARRDLPLPGAGILNPVPTGEADDPNYLPLAPLVSSLPGGAGFSPAALAAAMHPESQLMLDEVEGQVYGSLAAGSIGSDHIRAANVLRRHLETALQQELATATAAVTSQARLIWPNGAPRFYSTLAAANALADYGDTVEAIGTAPVPVLTLKGGVTYATGGRMVNWNLLTDDGLTIITCKVVGNSPEGRYGGGAISVTGAGSDIVVEKALYPNAGTAVSMSAGRLTHSGLLRGDSTNNTVAVLSGTAIFRHVAGPVRLGGSKGFVLSGSAQALIKSDAVIEQSYHRLVDCAGTAKIRIEGGSLFTGLGFALSEIVYMSSGEVTLADGVYDNTSTSAPGAYLTGGTLILDNATIKSIGGTAGTVLLRNGGKVTGAISAQLTVVNENTSGASGPSELHIGSTNGLRVRRIRLTSHITLLSMLLDDNAASVAYQVATFSTGTWTGTADLNALAEAQAALPAAGNAQYATGVALLVKTNPVTPANASNVILSYA</sequence>
<organism evidence="1 2">
    <name type="scientific">Hymenobacter yonginensis</name>
    <dbReference type="NCBI Taxonomy" id="748197"/>
    <lineage>
        <taxon>Bacteria</taxon>
        <taxon>Pseudomonadati</taxon>
        <taxon>Bacteroidota</taxon>
        <taxon>Cytophagia</taxon>
        <taxon>Cytophagales</taxon>
        <taxon>Hymenobacteraceae</taxon>
        <taxon>Hymenobacter</taxon>
    </lineage>
</organism>
<proteinExistence type="predicted"/>
<dbReference type="RefSeq" id="WP_270128845.1">
    <property type="nucleotide sequence ID" value="NZ_CP115396.1"/>
</dbReference>
<keyword evidence="2" id="KW-1185">Reference proteome</keyword>
<protein>
    <submittedName>
        <fullName evidence="1">Uncharacterized protein</fullName>
    </submittedName>
</protein>
<evidence type="ECO:0000313" key="1">
    <source>
        <dbReference type="EMBL" id="WBO86262.1"/>
    </source>
</evidence>
<accession>A0ABY7PTL6</accession>
<dbReference type="Proteomes" id="UP001211872">
    <property type="component" value="Chromosome"/>
</dbReference>
<name>A0ABY7PTL6_9BACT</name>
<dbReference type="EMBL" id="CP115396">
    <property type="protein sequence ID" value="WBO86262.1"/>
    <property type="molecule type" value="Genomic_DNA"/>
</dbReference>
<gene>
    <name evidence="1" type="ORF">O9Z63_08365</name>
</gene>